<keyword evidence="2" id="KW-0804">Transcription</keyword>
<proteinExistence type="predicted"/>
<evidence type="ECO:0000259" key="5">
    <source>
        <dbReference type="PROSITE" id="PS50048"/>
    </source>
</evidence>
<evidence type="ECO:0000256" key="3">
    <source>
        <dbReference type="ARBA" id="ARBA00023242"/>
    </source>
</evidence>
<dbReference type="Pfam" id="PF00172">
    <property type="entry name" value="Zn_clus"/>
    <property type="match status" value="1"/>
</dbReference>
<dbReference type="AlphaFoldDB" id="A0A8E2DXA1"/>
<dbReference type="GO" id="GO:0008270">
    <property type="term" value="F:zinc ion binding"/>
    <property type="evidence" value="ECO:0007669"/>
    <property type="project" value="InterPro"/>
</dbReference>
<protein>
    <recommendedName>
        <fullName evidence="5">Zn(2)-C6 fungal-type domain-containing protein</fullName>
    </recommendedName>
</protein>
<dbReference type="SMART" id="SM00066">
    <property type="entry name" value="GAL4"/>
    <property type="match status" value="1"/>
</dbReference>
<dbReference type="GO" id="GO:0000981">
    <property type="term" value="F:DNA-binding transcription factor activity, RNA polymerase II-specific"/>
    <property type="evidence" value="ECO:0007669"/>
    <property type="project" value="InterPro"/>
</dbReference>
<feature type="domain" description="Zn(2)-C6 fungal-type" evidence="5">
    <location>
        <begin position="36"/>
        <end position="67"/>
    </location>
</feature>
<dbReference type="PANTHER" id="PTHR47840:SF1">
    <property type="entry name" value="ZN(II)2CYS6 TRANSCRIPTION FACTOR (EUROFUNG)"/>
    <property type="match status" value="1"/>
</dbReference>
<accession>A0A8E2DXA1</accession>
<dbReference type="CDD" id="cd00067">
    <property type="entry name" value="GAL4"/>
    <property type="match status" value="1"/>
</dbReference>
<dbReference type="InterPro" id="IPR036864">
    <property type="entry name" value="Zn2-C6_fun-type_DNA-bd_sf"/>
</dbReference>
<dbReference type="SUPFAM" id="SSF57701">
    <property type="entry name" value="Zn2/Cys6 DNA-binding domain"/>
    <property type="match status" value="1"/>
</dbReference>
<keyword evidence="7" id="KW-1185">Reference proteome</keyword>
<evidence type="ECO:0000313" key="7">
    <source>
        <dbReference type="Proteomes" id="UP000250266"/>
    </source>
</evidence>
<keyword evidence="1" id="KW-0805">Transcription regulation</keyword>
<sequence>MSAPSPSVLHSTSPQAAPFNPETGHKQRKLRKGTHSCSKCKRRKIRCIFALSNYETCTNCRRRGTTCAGQELPETLPPTQEHHRTIGGGIVKVQILLSDLASKLNADASHAGVLDTSVYGDILPATTASFPIPPSNNVDTISGSASAHLSLSRNGEAIPASLVAAFPSREDTDSPKIKQEHVILLPDDQLGVAEHDDKGGIRRATHQNADYAKLENTPGHFN</sequence>
<feature type="region of interest" description="Disordered" evidence="4">
    <location>
        <begin position="1"/>
        <end position="33"/>
    </location>
</feature>
<dbReference type="Gene3D" id="4.10.240.10">
    <property type="entry name" value="Zn(2)-C6 fungal-type DNA-binding domain"/>
    <property type="match status" value="1"/>
</dbReference>
<evidence type="ECO:0000256" key="1">
    <source>
        <dbReference type="ARBA" id="ARBA00023015"/>
    </source>
</evidence>
<dbReference type="PROSITE" id="PS00463">
    <property type="entry name" value="ZN2_CY6_FUNGAL_1"/>
    <property type="match status" value="1"/>
</dbReference>
<dbReference type="Proteomes" id="UP000250266">
    <property type="component" value="Unassembled WGS sequence"/>
</dbReference>
<dbReference type="PROSITE" id="PS50048">
    <property type="entry name" value="ZN2_CY6_FUNGAL_2"/>
    <property type="match status" value="1"/>
</dbReference>
<organism evidence="6 7">
    <name type="scientific">Lepidopterella palustris CBS 459.81</name>
    <dbReference type="NCBI Taxonomy" id="1314670"/>
    <lineage>
        <taxon>Eukaryota</taxon>
        <taxon>Fungi</taxon>
        <taxon>Dikarya</taxon>
        <taxon>Ascomycota</taxon>
        <taxon>Pezizomycotina</taxon>
        <taxon>Dothideomycetes</taxon>
        <taxon>Pleosporomycetidae</taxon>
        <taxon>Mytilinidiales</taxon>
        <taxon>Argynnaceae</taxon>
        <taxon>Lepidopterella</taxon>
    </lineage>
</organism>
<reference evidence="6 7" key="1">
    <citation type="journal article" date="2016" name="Nat. Commun.">
        <title>Ectomycorrhizal ecology is imprinted in the genome of the dominant symbiotic fungus Cenococcum geophilum.</title>
        <authorList>
            <consortium name="DOE Joint Genome Institute"/>
            <person name="Peter M."/>
            <person name="Kohler A."/>
            <person name="Ohm R.A."/>
            <person name="Kuo A."/>
            <person name="Krutzmann J."/>
            <person name="Morin E."/>
            <person name="Arend M."/>
            <person name="Barry K.W."/>
            <person name="Binder M."/>
            <person name="Choi C."/>
            <person name="Clum A."/>
            <person name="Copeland A."/>
            <person name="Grisel N."/>
            <person name="Haridas S."/>
            <person name="Kipfer T."/>
            <person name="LaButti K."/>
            <person name="Lindquist E."/>
            <person name="Lipzen A."/>
            <person name="Maire R."/>
            <person name="Meier B."/>
            <person name="Mihaltcheva S."/>
            <person name="Molinier V."/>
            <person name="Murat C."/>
            <person name="Poggeler S."/>
            <person name="Quandt C.A."/>
            <person name="Sperisen C."/>
            <person name="Tritt A."/>
            <person name="Tisserant E."/>
            <person name="Crous P.W."/>
            <person name="Henrissat B."/>
            <person name="Nehls U."/>
            <person name="Egli S."/>
            <person name="Spatafora J.W."/>
            <person name="Grigoriev I.V."/>
            <person name="Martin F.M."/>
        </authorList>
    </citation>
    <scope>NUCLEOTIDE SEQUENCE [LARGE SCALE GENOMIC DNA]</scope>
    <source>
        <strain evidence="6 7">CBS 459.81</strain>
    </source>
</reference>
<keyword evidence="3" id="KW-0539">Nucleus</keyword>
<dbReference type="PANTHER" id="PTHR47840">
    <property type="entry name" value="ZN(II)2CYS6 TRANSCRIPTION FACTOR (EUROFUNG)-RELATED"/>
    <property type="match status" value="1"/>
</dbReference>
<evidence type="ECO:0000256" key="4">
    <source>
        <dbReference type="SAM" id="MobiDB-lite"/>
    </source>
</evidence>
<dbReference type="EMBL" id="KV745759">
    <property type="protein sequence ID" value="OCK73486.1"/>
    <property type="molecule type" value="Genomic_DNA"/>
</dbReference>
<feature type="compositionally biased region" description="Polar residues" evidence="4">
    <location>
        <begin position="1"/>
        <end position="15"/>
    </location>
</feature>
<gene>
    <name evidence="6" type="ORF">K432DRAFT_398837</name>
</gene>
<evidence type="ECO:0000313" key="6">
    <source>
        <dbReference type="EMBL" id="OCK73486.1"/>
    </source>
</evidence>
<dbReference type="InterPro" id="IPR001138">
    <property type="entry name" value="Zn2Cys6_DnaBD"/>
</dbReference>
<evidence type="ECO:0000256" key="2">
    <source>
        <dbReference type="ARBA" id="ARBA00023163"/>
    </source>
</evidence>
<name>A0A8E2DXA1_9PEZI</name>